<proteinExistence type="predicted"/>
<evidence type="ECO:0000313" key="2">
    <source>
        <dbReference type="Proteomes" id="UP000238083"/>
    </source>
</evidence>
<dbReference type="EMBL" id="PVZF01000012">
    <property type="protein sequence ID" value="PRY11845.1"/>
    <property type="molecule type" value="Genomic_DNA"/>
</dbReference>
<evidence type="ECO:0000313" key="1">
    <source>
        <dbReference type="EMBL" id="PRY11845.1"/>
    </source>
</evidence>
<dbReference type="RefSeq" id="WP_106214160.1">
    <property type="nucleotide sequence ID" value="NZ_PVZF01000012.1"/>
</dbReference>
<accession>A0A2T0QZA2</accession>
<dbReference type="Proteomes" id="UP000238083">
    <property type="component" value="Unassembled WGS sequence"/>
</dbReference>
<name>A0A2T0QZA2_9ACTN</name>
<reference evidence="1 2" key="1">
    <citation type="submission" date="2018-03" db="EMBL/GenBank/DDBJ databases">
        <title>Genomic Encyclopedia of Archaeal and Bacterial Type Strains, Phase II (KMG-II): from individual species to whole genera.</title>
        <authorList>
            <person name="Goeker M."/>
        </authorList>
    </citation>
    <scope>NUCLEOTIDE SEQUENCE [LARGE SCALE GENOMIC DNA]</scope>
    <source>
        <strain evidence="1 2">DSM 19711</strain>
    </source>
</reference>
<comment type="caution">
    <text evidence="1">The sequence shown here is derived from an EMBL/GenBank/DDBJ whole genome shotgun (WGS) entry which is preliminary data.</text>
</comment>
<organism evidence="1 2">
    <name type="scientific">Kineococcus rhizosphaerae</name>
    <dbReference type="NCBI Taxonomy" id="559628"/>
    <lineage>
        <taxon>Bacteria</taxon>
        <taxon>Bacillati</taxon>
        <taxon>Actinomycetota</taxon>
        <taxon>Actinomycetes</taxon>
        <taxon>Kineosporiales</taxon>
        <taxon>Kineosporiaceae</taxon>
        <taxon>Kineococcus</taxon>
    </lineage>
</organism>
<dbReference type="AlphaFoldDB" id="A0A2T0QZA2"/>
<dbReference type="OrthoDB" id="5185882at2"/>
<keyword evidence="2" id="KW-1185">Reference proteome</keyword>
<protein>
    <submittedName>
        <fullName evidence="1">Uncharacterized protein</fullName>
    </submittedName>
</protein>
<sequence>MDDQPAQPAPRAAVGEISEVIRPAAIVPEEAARSVLVELALRDVQNGGVWQAGPSLWSRYDRPWHGPDNAAGAELIGRIHVAYGTPTKYEITIYRVTVTLFGSQLGWSVESLCDEALGHGGLRLKDCPRATLAAPPPPFRG</sequence>
<gene>
    <name evidence="1" type="ORF">CLV37_112144</name>
</gene>